<accession>A0A2N9FG79</accession>
<dbReference type="AlphaFoldDB" id="A0A2N9FG79"/>
<feature type="domain" description="Transcription factor MYC/MYB N-terminal" evidence="6">
    <location>
        <begin position="292"/>
        <end position="471"/>
    </location>
</feature>
<evidence type="ECO:0000256" key="3">
    <source>
        <dbReference type="ARBA" id="ARBA00023242"/>
    </source>
</evidence>
<feature type="domain" description="Transcription factor MYC/MYB N-terminal" evidence="6">
    <location>
        <begin position="41"/>
        <end position="133"/>
    </location>
</feature>
<dbReference type="EMBL" id="OIVN01000809">
    <property type="protein sequence ID" value="SPC85879.1"/>
    <property type="molecule type" value="Genomic_DNA"/>
</dbReference>
<gene>
    <name evidence="7" type="ORF">FSB_LOCUS13761</name>
</gene>
<proteinExistence type="predicted"/>
<dbReference type="Pfam" id="PF14215">
    <property type="entry name" value="bHLH-MYC_N"/>
    <property type="match status" value="2"/>
</dbReference>
<keyword evidence="3 4" id="KW-0539">Nucleus</keyword>
<feature type="compositionally biased region" description="Polar residues" evidence="5">
    <location>
        <begin position="8"/>
        <end position="21"/>
    </location>
</feature>
<sequence length="527" mass="58731">MNILTRKPASSGSRCSLSQPTEMKWAGPTPSTGSYRTTIHLCAFLKWGVGYYWKARPYDYSSVPFLKWGVGYYKGKAKTTSTEQEHSKMFLNLSLLSSGSVADDTDDDELTSTEWFFQVSKMQSFVNGSGLPAFWAPDHGVCTDGRWRRGIGLHGADSPELGSDEQPGNHVGAYGCECSGTHFSEALSSLNVKEKKNRSCNGISKKTAPTIPMQWYILAPLPESESCAIDSTHQSSTRRNKKTETELICLDLPSFVQKALDSTTKSFTEFTSIQFPEFKPAFLQSKPSVQQQQQLQTLMEGAHENWTYAILWESMYDYSGSLILGWANGYYKDKYKITTATAVEQKLRNEALNNLDSMICGSNVYTLGDDIFLSQDVPDTEWFFILSMFYSFVKGGGLPSHAFFHSSPVWVAGADRLAGLPCDRARWGQSLGLQTMVCIPWANGVVELGSTELIFHGLHELDLIKQVRDLFKFSSTKMSSWPITEQGESKTNNVVRSVRTATTNNLQNSKDVSNISNILARSVKRVL</sequence>
<dbReference type="GO" id="GO:0000976">
    <property type="term" value="F:transcription cis-regulatory region binding"/>
    <property type="evidence" value="ECO:0007669"/>
    <property type="project" value="TreeGrafter"/>
</dbReference>
<dbReference type="PANTHER" id="PTHR11514">
    <property type="entry name" value="MYC"/>
    <property type="match status" value="1"/>
</dbReference>
<organism evidence="7">
    <name type="scientific">Fagus sylvatica</name>
    <name type="common">Beechnut</name>
    <dbReference type="NCBI Taxonomy" id="28930"/>
    <lineage>
        <taxon>Eukaryota</taxon>
        <taxon>Viridiplantae</taxon>
        <taxon>Streptophyta</taxon>
        <taxon>Embryophyta</taxon>
        <taxon>Tracheophyta</taxon>
        <taxon>Spermatophyta</taxon>
        <taxon>Magnoliopsida</taxon>
        <taxon>eudicotyledons</taxon>
        <taxon>Gunneridae</taxon>
        <taxon>Pentapetalae</taxon>
        <taxon>rosids</taxon>
        <taxon>fabids</taxon>
        <taxon>Fagales</taxon>
        <taxon>Fagaceae</taxon>
        <taxon>Fagus</taxon>
    </lineage>
</organism>
<dbReference type="GO" id="GO:0003700">
    <property type="term" value="F:DNA-binding transcription factor activity"/>
    <property type="evidence" value="ECO:0007669"/>
    <property type="project" value="InterPro"/>
</dbReference>
<reference evidence="7" key="1">
    <citation type="submission" date="2018-02" db="EMBL/GenBank/DDBJ databases">
        <authorList>
            <person name="Cohen D.B."/>
            <person name="Kent A.D."/>
        </authorList>
    </citation>
    <scope>NUCLEOTIDE SEQUENCE</scope>
</reference>
<name>A0A2N9FG79_FAGSY</name>
<dbReference type="PANTHER" id="PTHR11514:SF43">
    <property type="entry name" value="TRANSCRIPTION FACTOR MYC2"/>
    <property type="match status" value="1"/>
</dbReference>
<dbReference type="InterPro" id="IPR025610">
    <property type="entry name" value="MYC/MYB_N"/>
</dbReference>
<evidence type="ECO:0000259" key="6">
    <source>
        <dbReference type="Pfam" id="PF14215"/>
    </source>
</evidence>
<dbReference type="GO" id="GO:0005634">
    <property type="term" value="C:nucleus"/>
    <property type="evidence" value="ECO:0007669"/>
    <property type="project" value="UniProtKB-SubCell"/>
</dbReference>
<evidence type="ECO:0000313" key="7">
    <source>
        <dbReference type="EMBL" id="SPC85879.1"/>
    </source>
</evidence>
<protein>
    <recommendedName>
        <fullName evidence="4">Transcription factor</fullName>
        <shortName evidence="4">bHLH transcription factor</shortName>
    </recommendedName>
    <alternativeName>
        <fullName evidence="4">Basic helix-loop-helix protein</fullName>
    </alternativeName>
</protein>
<dbReference type="InterPro" id="IPR045084">
    <property type="entry name" value="AIB/MYC-like"/>
</dbReference>
<evidence type="ECO:0000256" key="4">
    <source>
        <dbReference type="RuleBase" id="RU369104"/>
    </source>
</evidence>
<evidence type="ECO:0000256" key="5">
    <source>
        <dbReference type="SAM" id="MobiDB-lite"/>
    </source>
</evidence>
<feature type="region of interest" description="Disordered" evidence="5">
    <location>
        <begin position="1"/>
        <end position="30"/>
    </location>
</feature>
<keyword evidence="1 4" id="KW-0805">Transcription regulation</keyword>
<comment type="subcellular location">
    <subcellularLocation>
        <location evidence="4">Nucleus</location>
    </subcellularLocation>
</comment>
<keyword evidence="2 4" id="KW-0804">Transcription</keyword>
<evidence type="ECO:0000256" key="2">
    <source>
        <dbReference type="ARBA" id="ARBA00023163"/>
    </source>
</evidence>
<evidence type="ECO:0000256" key="1">
    <source>
        <dbReference type="ARBA" id="ARBA00023015"/>
    </source>
</evidence>